<dbReference type="SUPFAM" id="SSF56801">
    <property type="entry name" value="Acetyl-CoA synthetase-like"/>
    <property type="match status" value="1"/>
</dbReference>
<dbReference type="Proteomes" id="UP001551675">
    <property type="component" value="Unassembled WGS sequence"/>
</dbReference>
<dbReference type="Gene3D" id="3.30.559.10">
    <property type="entry name" value="Chloramphenicol acetyltransferase-like domain"/>
    <property type="match status" value="1"/>
</dbReference>
<dbReference type="Gene3D" id="3.40.50.980">
    <property type="match status" value="2"/>
</dbReference>
<dbReference type="NCBIfam" id="TIGR01733">
    <property type="entry name" value="AA-adenyl-dom"/>
    <property type="match status" value="1"/>
</dbReference>
<dbReference type="PROSITE" id="PS50075">
    <property type="entry name" value="CARRIER"/>
    <property type="match status" value="1"/>
</dbReference>
<dbReference type="PANTHER" id="PTHR45527:SF1">
    <property type="entry name" value="FATTY ACID SYNTHASE"/>
    <property type="match status" value="1"/>
</dbReference>
<dbReference type="RefSeq" id="WP_358137328.1">
    <property type="nucleotide sequence ID" value="NZ_JBFALK010000016.1"/>
</dbReference>
<keyword evidence="3" id="KW-0597">Phosphoprotein</keyword>
<dbReference type="PANTHER" id="PTHR45527">
    <property type="entry name" value="NONRIBOSOMAL PEPTIDE SYNTHETASE"/>
    <property type="match status" value="1"/>
</dbReference>
<dbReference type="Gene3D" id="3.30.559.30">
    <property type="entry name" value="Nonribosomal peptide synthetase, condensation domain"/>
    <property type="match status" value="1"/>
</dbReference>
<organism evidence="5 6">
    <name type="scientific">Microtetraspora glauca</name>
    <dbReference type="NCBI Taxonomy" id="1996"/>
    <lineage>
        <taxon>Bacteria</taxon>
        <taxon>Bacillati</taxon>
        <taxon>Actinomycetota</taxon>
        <taxon>Actinomycetes</taxon>
        <taxon>Streptosporangiales</taxon>
        <taxon>Streptosporangiaceae</taxon>
        <taxon>Microtetraspora</taxon>
    </lineage>
</organism>
<comment type="caution">
    <text evidence="5">The sequence shown here is derived from an EMBL/GenBank/DDBJ whole genome shotgun (WGS) entry which is preliminary data.</text>
</comment>
<dbReference type="Pfam" id="PF00550">
    <property type="entry name" value="PP-binding"/>
    <property type="match status" value="1"/>
</dbReference>
<evidence type="ECO:0000313" key="6">
    <source>
        <dbReference type="Proteomes" id="UP001551675"/>
    </source>
</evidence>
<dbReference type="InterPro" id="IPR020806">
    <property type="entry name" value="PKS_PP-bd"/>
</dbReference>
<dbReference type="CDD" id="cd19531">
    <property type="entry name" value="LCL_NRPS-like"/>
    <property type="match status" value="1"/>
</dbReference>
<feature type="domain" description="Carrier" evidence="4">
    <location>
        <begin position="992"/>
        <end position="1067"/>
    </location>
</feature>
<dbReference type="CDD" id="cd05930">
    <property type="entry name" value="A_NRPS"/>
    <property type="match status" value="1"/>
</dbReference>
<evidence type="ECO:0000313" key="5">
    <source>
        <dbReference type="EMBL" id="MEV0972308.1"/>
    </source>
</evidence>
<keyword evidence="2" id="KW-0596">Phosphopantetheine</keyword>
<dbReference type="SMART" id="SM00823">
    <property type="entry name" value="PKS_PP"/>
    <property type="match status" value="1"/>
</dbReference>
<evidence type="ECO:0000259" key="4">
    <source>
        <dbReference type="PROSITE" id="PS50075"/>
    </source>
</evidence>
<dbReference type="InterPro" id="IPR045851">
    <property type="entry name" value="AMP-bd_C_sf"/>
</dbReference>
<evidence type="ECO:0000256" key="2">
    <source>
        <dbReference type="ARBA" id="ARBA00022450"/>
    </source>
</evidence>
<dbReference type="EMBL" id="JBFALK010000016">
    <property type="protein sequence ID" value="MEV0972308.1"/>
    <property type="molecule type" value="Genomic_DNA"/>
</dbReference>
<dbReference type="SUPFAM" id="SSF47336">
    <property type="entry name" value="ACP-like"/>
    <property type="match status" value="1"/>
</dbReference>
<dbReference type="SUPFAM" id="SSF52777">
    <property type="entry name" value="CoA-dependent acyltransferases"/>
    <property type="match status" value="2"/>
</dbReference>
<comment type="cofactor">
    <cofactor evidence="1">
        <name>pantetheine 4'-phosphate</name>
        <dbReference type="ChEBI" id="CHEBI:47942"/>
    </cofactor>
</comment>
<dbReference type="Pfam" id="PF13193">
    <property type="entry name" value="AMP-binding_C"/>
    <property type="match status" value="1"/>
</dbReference>
<dbReference type="InterPro" id="IPR000873">
    <property type="entry name" value="AMP-dep_synth/lig_dom"/>
</dbReference>
<dbReference type="InterPro" id="IPR010071">
    <property type="entry name" value="AA_adenyl_dom"/>
</dbReference>
<dbReference type="Gene3D" id="3.40.50.1820">
    <property type="entry name" value="alpha/beta hydrolase"/>
    <property type="match status" value="1"/>
</dbReference>
<reference evidence="5 6" key="1">
    <citation type="submission" date="2024-06" db="EMBL/GenBank/DDBJ databases">
        <title>The Natural Products Discovery Center: Release of the First 8490 Sequenced Strains for Exploring Actinobacteria Biosynthetic Diversity.</title>
        <authorList>
            <person name="Kalkreuter E."/>
            <person name="Kautsar S.A."/>
            <person name="Yang D."/>
            <person name="Bader C.D."/>
            <person name="Teijaro C.N."/>
            <person name="Fluegel L."/>
            <person name="Davis C.M."/>
            <person name="Simpson J.R."/>
            <person name="Lauterbach L."/>
            <person name="Steele A.D."/>
            <person name="Gui C."/>
            <person name="Meng S."/>
            <person name="Li G."/>
            <person name="Viehrig K."/>
            <person name="Ye F."/>
            <person name="Su P."/>
            <person name="Kiefer A.F."/>
            <person name="Nichols A."/>
            <person name="Cepeda A.J."/>
            <person name="Yan W."/>
            <person name="Fan B."/>
            <person name="Jiang Y."/>
            <person name="Adhikari A."/>
            <person name="Zheng C.-J."/>
            <person name="Schuster L."/>
            <person name="Cowan T.M."/>
            <person name="Smanski M.J."/>
            <person name="Chevrette M.G."/>
            <person name="De Carvalho L.P.S."/>
            <person name="Shen B."/>
        </authorList>
    </citation>
    <scope>NUCLEOTIDE SEQUENCE [LARGE SCALE GENOMIC DNA]</scope>
    <source>
        <strain evidence="5 6">NPDC050100</strain>
    </source>
</reference>
<protein>
    <submittedName>
        <fullName evidence="5">Amino acid adenylation domain-containing protein</fullName>
    </submittedName>
</protein>
<proteinExistence type="predicted"/>
<keyword evidence="6" id="KW-1185">Reference proteome</keyword>
<dbReference type="InterPro" id="IPR029058">
    <property type="entry name" value="AB_hydrolase_fold"/>
</dbReference>
<dbReference type="InterPro" id="IPR036736">
    <property type="entry name" value="ACP-like_sf"/>
</dbReference>
<dbReference type="Gene3D" id="2.30.38.10">
    <property type="entry name" value="Luciferase, Domain 3"/>
    <property type="match status" value="1"/>
</dbReference>
<dbReference type="Gene3D" id="3.30.300.30">
    <property type="match status" value="1"/>
</dbReference>
<evidence type="ECO:0000256" key="1">
    <source>
        <dbReference type="ARBA" id="ARBA00001957"/>
    </source>
</evidence>
<evidence type="ECO:0000256" key="3">
    <source>
        <dbReference type="ARBA" id="ARBA00022553"/>
    </source>
</evidence>
<dbReference type="Pfam" id="PF00668">
    <property type="entry name" value="Condensation"/>
    <property type="match status" value="1"/>
</dbReference>
<dbReference type="PROSITE" id="PS00012">
    <property type="entry name" value="PHOSPHOPANTETHEINE"/>
    <property type="match status" value="1"/>
</dbReference>
<dbReference type="InterPro" id="IPR006162">
    <property type="entry name" value="Ppantetheine_attach_site"/>
</dbReference>
<dbReference type="Pfam" id="PF00501">
    <property type="entry name" value="AMP-binding"/>
    <property type="match status" value="1"/>
</dbReference>
<accession>A0ABV3GL05</accession>
<dbReference type="InterPro" id="IPR001242">
    <property type="entry name" value="Condensation_dom"/>
</dbReference>
<sequence>MLSETQRAALAARLRKGRGTTAIPRRSPDLTELPLSYGQEQLWFIDQFAPGLPTYNIASSLRITGPLDADALGRAVDAVVARHETLRTRLVSSEGRPVQVVDPPEPTVWTVLDLSGAAPAEREARFAEEAVAYGLLPFDLAKGPLFRIRLVKLDEREHALLTNVHHSVFDGWSSAVFFRELAECYDAEVEGRPADMPEMPIQFADYAIWERDRLEGGGIDELVSYWSENLRGVGSVQMPTDRPRPVLQSFDGDVARLPMGADVLDGLRALARGEGTTMFVTLLTVLQVLLHRYSGQDDIVVGTASANRGRPELAPLIGYLVNTLPIRTDASGDPTFLELLARVKETTLAAYAHQDLPFPKLVEALKVERDASRAPLFQIGFTIGEDPEGPITAGGAVMRPEAVDAPTAKFDLNFFMQAHDDLVVEIAYATALFEAATVRRLLESLRVLMAGVVADPARRLSQLPVMTEEDLHRELVEWNSNTMEFPTTCLHELFEAQAARVPDAPAAIMGDEVLSYAELNARANRAARHLRELGVGPETLVGVHMRPSLERLVGILGILKSGGAYVPLDPEYPQDRLRFMLEDAAVTVVLADADGEEPMRELGATAVVPERDWPLAADADGAADLGVPVQPSDAAYAIYTSGSTGRPKGVIVEHRNVVNFVQGMVAHWPLTEHDRFLQFASLNFDVSAMDMFLAVCSGGAAVFGDRQTLLSPPRLAELMRRHRVTFACLPPAVLNLLTGEEFPDQRVLISAGEELSSELVRTWLRPGLRMCNGYGPTEVTIGATMMELRPDDISPPPIGMPKPNYRAYVLDTHLNPVPVGVAGELHLGGPGVARGYLNRPELTAEKFVEDPFAGVPGARMYKTGDLVRRRPDGNIVFLGRIDGQVKIRGLRVELGEIETAMAAHEAVAQAVVVVRDDPAGDKQLVGYARLHPDGAGVSVADLRQHLSQRLPAYMVPAHIMMLEEFPLNASGKVDRAALPEPDAAGTATAFVAPRTLIETVVADMYATLLKVEQVSVEDSFFDLGGNSLQAMRLIAKLRTELAVDADVTAIFLAPTPGQLTVLLRDKFGLEDVELGEDGLAGLEGLE</sequence>
<gene>
    <name evidence="5" type="ORF">AB0I59_27220</name>
</gene>
<dbReference type="InterPro" id="IPR025110">
    <property type="entry name" value="AMP-bd_C"/>
</dbReference>
<dbReference type="InterPro" id="IPR023213">
    <property type="entry name" value="CAT-like_dom_sf"/>
</dbReference>
<dbReference type="InterPro" id="IPR009081">
    <property type="entry name" value="PP-bd_ACP"/>
</dbReference>
<name>A0ABV3GL05_MICGL</name>